<proteinExistence type="predicted"/>
<dbReference type="EC" id="3.4.21.-" evidence="1"/>
<keyword evidence="2" id="KW-1185">Reference proteome</keyword>
<dbReference type="RefSeq" id="WP_310004932.1">
    <property type="nucleotide sequence ID" value="NZ_JAVDTX010000002.1"/>
</dbReference>
<dbReference type="EMBL" id="JAVDTX010000002">
    <property type="protein sequence ID" value="MDR6844504.1"/>
    <property type="molecule type" value="Genomic_DNA"/>
</dbReference>
<name>A0ABU1S2V9_9FLAO</name>
<dbReference type="GO" id="GO:0008233">
    <property type="term" value="F:peptidase activity"/>
    <property type="evidence" value="ECO:0007669"/>
    <property type="project" value="UniProtKB-KW"/>
</dbReference>
<dbReference type="PANTHER" id="PTHR42987:SF4">
    <property type="entry name" value="PROTEASE SOHB-RELATED"/>
    <property type="match status" value="1"/>
</dbReference>
<keyword evidence="1" id="KW-0645">Protease</keyword>
<sequence length="290" mass="31958">MKVNNSLMDLMKAEWALSIEGINIYANVFHKIITGESVDFEKSTKAILSVFDDNGKPVRPDSNGMLNAPKNSVAVVDMIGPIMKYGDWWSYGGLEIVNALRVADNNPNIIGTLFNVDSPGGAVSAASPFVEFGKTKTKPIIGIGDQVNSLGYWAMCAVSDHKMADNNISASFGSVGIVLSYLDTRKYLESLGYKFHDVYPDESLHKNEAWNLMLEGKYDMIKKEMLSPLAIKFQEIVISTCPDLKQETGVLTGKSFGADKALEYGMIDSIGSQHQAMQKLHIMSELNHYK</sequence>
<dbReference type="GO" id="GO:0006508">
    <property type="term" value="P:proteolysis"/>
    <property type="evidence" value="ECO:0007669"/>
    <property type="project" value="UniProtKB-KW"/>
</dbReference>
<keyword evidence="1" id="KW-0378">Hydrolase</keyword>
<reference evidence="1 2" key="1">
    <citation type="submission" date="2023-07" db="EMBL/GenBank/DDBJ databases">
        <title>Sorghum-associated microbial communities from plants grown in Nebraska, USA.</title>
        <authorList>
            <person name="Schachtman D."/>
        </authorList>
    </citation>
    <scope>NUCLEOTIDE SEQUENCE [LARGE SCALE GENOMIC DNA]</scope>
    <source>
        <strain evidence="1 2">BE124</strain>
    </source>
</reference>
<dbReference type="Proteomes" id="UP001261871">
    <property type="component" value="Unassembled WGS sequence"/>
</dbReference>
<protein>
    <submittedName>
        <fullName evidence="1">Protease-4</fullName>
        <ecNumber evidence="1">3.4.21.-</ecNumber>
    </submittedName>
</protein>
<dbReference type="Gene3D" id="3.90.226.10">
    <property type="entry name" value="2-enoyl-CoA Hydratase, Chain A, domain 1"/>
    <property type="match status" value="1"/>
</dbReference>
<comment type="caution">
    <text evidence="1">The sequence shown here is derived from an EMBL/GenBank/DDBJ whole genome shotgun (WGS) entry which is preliminary data.</text>
</comment>
<evidence type="ECO:0000313" key="1">
    <source>
        <dbReference type="EMBL" id="MDR6844504.1"/>
    </source>
</evidence>
<evidence type="ECO:0000313" key="2">
    <source>
        <dbReference type="Proteomes" id="UP001261871"/>
    </source>
</evidence>
<organism evidence="1 2">
    <name type="scientific">Flavobacterium granuli</name>
    <dbReference type="NCBI Taxonomy" id="280093"/>
    <lineage>
        <taxon>Bacteria</taxon>
        <taxon>Pseudomonadati</taxon>
        <taxon>Bacteroidota</taxon>
        <taxon>Flavobacteriia</taxon>
        <taxon>Flavobacteriales</taxon>
        <taxon>Flavobacteriaceae</taxon>
        <taxon>Flavobacterium</taxon>
    </lineage>
</organism>
<accession>A0ABU1S2V9</accession>
<gene>
    <name evidence="1" type="ORF">J2W95_001195</name>
</gene>
<dbReference type="SUPFAM" id="SSF52096">
    <property type="entry name" value="ClpP/crotonase"/>
    <property type="match status" value="1"/>
</dbReference>
<dbReference type="PANTHER" id="PTHR42987">
    <property type="entry name" value="PEPTIDASE S49"/>
    <property type="match status" value="1"/>
</dbReference>
<dbReference type="InterPro" id="IPR029045">
    <property type="entry name" value="ClpP/crotonase-like_dom_sf"/>
</dbReference>